<comment type="subcellular location">
    <subcellularLocation>
        <location evidence="1">Membrane</location>
        <topology evidence="1">Multi-pass membrane protein</topology>
    </subcellularLocation>
</comment>
<feature type="transmembrane region" description="Helical" evidence="7">
    <location>
        <begin position="85"/>
        <end position="103"/>
    </location>
</feature>
<reference evidence="9 10" key="1">
    <citation type="journal article" date="2012" name="Eukaryot. Cell">
        <title>Genome sequence of the fungus Glarea lozoyensis: the first genome sequence of a species from the Helotiaceae family.</title>
        <authorList>
            <person name="Youssar L."/>
            <person name="Gruening B.A."/>
            <person name="Erxleben A."/>
            <person name="Guenther S."/>
            <person name="Huettel W."/>
        </authorList>
    </citation>
    <scope>NUCLEOTIDE SEQUENCE [LARGE SCALE GENOMIC DNA]</scope>
    <source>
        <strain evidence="10">ATCC 74030 / MF5533</strain>
    </source>
</reference>
<keyword evidence="4 7" id="KW-0472">Membrane</keyword>
<sequence length="245" mass="27132">MFLYCTIAFLAAFLLTSAFTIIFACLPVRANWDLVLAKTAKCYSKDTFTAIGLFNSSINIITDVLFATLPIPMVWNLQVNMRTKLSLVVILSLGLFACAAAIVKTVLQSKLYVTPNTTRNDTYFIWNSVELYIGILAASLPSLRPLFKSFLDSTKALRTKMSSSGNQKIGTRHKYYMQEDAIAMSNMGSSNGKNRKYDVKVTTKDMDKDDFGTKSTQDGGSSYESVEGILPMQGIQKTVNISVTR</sequence>
<evidence type="ECO:0000259" key="8">
    <source>
        <dbReference type="Pfam" id="PF20684"/>
    </source>
</evidence>
<dbReference type="Pfam" id="PF20684">
    <property type="entry name" value="Fung_rhodopsin"/>
    <property type="match status" value="1"/>
</dbReference>
<keyword evidence="10" id="KW-1185">Reference proteome</keyword>
<dbReference type="InterPro" id="IPR049326">
    <property type="entry name" value="Rhodopsin_dom_fungi"/>
</dbReference>
<feature type="region of interest" description="Disordered" evidence="6">
    <location>
        <begin position="208"/>
        <end position="227"/>
    </location>
</feature>
<keyword evidence="2 7" id="KW-0812">Transmembrane</keyword>
<dbReference type="PANTHER" id="PTHR33048">
    <property type="entry name" value="PTH11-LIKE INTEGRAL MEMBRANE PROTEIN (AFU_ORTHOLOGUE AFUA_5G11245)"/>
    <property type="match status" value="1"/>
</dbReference>
<dbReference type="HOGENOM" id="CLU_1133674_0_0_1"/>
<feature type="transmembrane region" description="Helical" evidence="7">
    <location>
        <begin position="48"/>
        <end position="73"/>
    </location>
</feature>
<organism evidence="9 10">
    <name type="scientific">Glarea lozoyensis (strain ATCC 74030 / MF5533)</name>
    <dbReference type="NCBI Taxonomy" id="1104152"/>
    <lineage>
        <taxon>Eukaryota</taxon>
        <taxon>Fungi</taxon>
        <taxon>Dikarya</taxon>
        <taxon>Ascomycota</taxon>
        <taxon>Pezizomycotina</taxon>
        <taxon>Leotiomycetes</taxon>
        <taxon>Helotiales</taxon>
        <taxon>Helotiaceae</taxon>
        <taxon>Glarea</taxon>
    </lineage>
</organism>
<protein>
    <recommendedName>
        <fullName evidence="8">Rhodopsin domain-containing protein</fullName>
    </recommendedName>
</protein>
<comment type="caution">
    <text evidence="9">The sequence shown here is derived from an EMBL/GenBank/DDBJ whole genome shotgun (WGS) entry which is preliminary data.</text>
</comment>
<dbReference type="OrthoDB" id="3897607at2759"/>
<dbReference type="PANTHER" id="PTHR33048:SF167">
    <property type="entry name" value="INTEGRAL MEMBRANE PROTEIN"/>
    <property type="match status" value="1"/>
</dbReference>
<evidence type="ECO:0000256" key="3">
    <source>
        <dbReference type="ARBA" id="ARBA00022989"/>
    </source>
</evidence>
<evidence type="ECO:0000256" key="7">
    <source>
        <dbReference type="SAM" id="Phobius"/>
    </source>
</evidence>
<dbReference type="AlphaFoldDB" id="H0EJM2"/>
<evidence type="ECO:0000313" key="9">
    <source>
        <dbReference type="EMBL" id="EHL01283.1"/>
    </source>
</evidence>
<proteinExistence type="inferred from homology"/>
<evidence type="ECO:0000256" key="5">
    <source>
        <dbReference type="ARBA" id="ARBA00038359"/>
    </source>
</evidence>
<dbReference type="Proteomes" id="UP000005446">
    <property type="component" value="Unassembled WGS sequence"/>
</dbReference>
<gene>
    <name evidence="9" type="ORF">M7I_2751</name>
</gene>
<dbReference type="InParanoid" id="H0EJM2"/>
<accession>H0EJM2</accession>
<feature type="transmembrane region" description="Helical" evidence="7">
    <location>
        <begin position="123"/>
        <end position="143"/>
    </location>
</feature>
<evidence type="ECO:0000256" key="1">
    <source>
        <dbReference type="ARBA" id="ARBA00004141"/>
    </source>
</evidence>
<feature type="compositionally biased region" description="Polar residues" evidence="6">
    <location>
        <begin position="213"/>
        <end position="224"/>
    </location>
</feature>
<dbReference type="InterPro" id="IPR052337">
    <property type="entry name" value="SAT4-like"/>
</dbReference>
<evidence type="ECO:0000313" key="10">
    <source>
        <dbReference type="Proteomes" id="UP000005446"/>
    </source>
</evidence>
<evidence type="ECO:0000256" key="2">
    <source>
        <dbReference type="ARBA" id="ARBA00022692"/>
    </source>
</evidence>
<feature type="domain" description="Rhodopsin" evidence="8">
    <location>
        <begin position="2"/>
        <end position="148"/>
    </location>
</feature>
<keyword evidence="3 7" id="KW-1133">Transmembrane helix</keyword>
<name>H0EJM2_GLAL7</name>
<evidence type="ECO:0000256" key="4">
    <source>
        <dbReference type="ARBA" id="ARBA00023136"/>
    </source>
</evidence>
<evidence type="ECO:0000256" key="6">
    <source>
        <dbReference type="SAM" id="MobiDB-lite"/>
    </source>
</evidence>
<dbReference type="GO" id="GO:0016020">
    <property type="term" value="C:membrane"/>
    <property type="evidence" value="ECO:0007669"/>
    <property type="project" value="UniProtKB-SubCell"/>
</dbReference>
<dbReference type="EMBL" id="AGUE01000056">
    <property type="protein sequence ID" value="EHL01283.1"/>
    <property type="molecule type" value="Genomic_DNA"/>
</dbReference>
<comment type="similarity">
    <text evidence="5">Belongs to the SAT4 family.</text>
</comment>